<dbReference type="InterPro" id="IPR027806">
    <property type="entry name" value="HARBI1_dom"/>
</dbReference>
<organism evidence="10 11">
    <name type="scientific">Aquilegia coerulea</name>
    <name type="common">Rocky mountain columbine</name>
    <dbReference type="NCBI Taxonomy" id="218851"/>
    <lineage>
        <taxon>Eukaryota</taxon>
        <taxon>Viridiplantae</taxon>
        <taxon>Streptophyta</taxon>
        <taxon>Embryophyta</taxon>
        <taxon>Tracheophyta</taxon>
        <taxon>Spermatophyta</taxon>
        <taxon>Magnoliopsida</taxon>
        <taxon>Ranunculales</taxon>
        <taxon>Ranunculaceae</taxon>
        <taxon>Thalictroideae</taxon>
        <taxon>Aquilegia</taxon>
    </lineage>
</organism>
<dbReference type="Pfam" id="PF13359">
    <property type="entry name" value="DDE_Tnp_4"/>
    <property type="match status" value="1"/>
</dbReference>
<sequence>MKLYRCLVADHLQVVHDGGTPPEIANDPLFANYFKDCVGALDGTHIVASVPIEEQDKFRGRKLITTQNVLAACSFDLKFTYVLTVWEGTAHDQRVLDNALERSNPLVVPPGRYYLVDVGYTHQPGFFGPYRATIYHLQEHEGRTPRDEKELFNLRHAHLRRSYSLNGLDDEKEDVQEGGQPVIQVDEVEENMSSASTKKRHGSSVKRQHGKKARFMEDMMNGIFEGVYERLDKLTDTVHPFSFGKQLRQSVMEVQGFNERFLNAAFRYLMKDRTEAEIFVLTNEEGNRDILNDLCMRIRN</sequence>
<evidence type="ECO:0000256" key="2">
    <source>
        <dbReference type="ARBA" id="ARBA00004123"/>
    </source>
</evidence>
<evidence type="ECO:0000256" key="5">
    <source>
        <dbReference type="ARBA" id="ARBA00022723"/>
    </source>
</evidence>
<dbReference type="Proteomes" id="UP000230069">
    <property type="component" value="Unassembled WGS sequence"/>
</dbReference>
<dbReference type="GO" id="GO:0004518">
    <property type="term" value="F:nuclease activity"/>
    <property type="evidence" value="ECO:0007669"/>
    <property type="project" value="UniProtKB-KW"/>
</dbReference>
<feature type="domain" description="DDE Tnp4" evidence="9">
    <location>
        <begin position="41"/>
        <end position="161"/>
    </location>
</feature>
<gene>
    <name evidence="10" type="ORF">AQUCO_00200046v1</name>
</gene>
<dbReference type="InParanoid" id="A0A2G5F1D0"/>
<dbReference type="GO" id="GO:0016787">
    <property type="term" value="F:hydrolase activity"/>
    <property type="evidence" value="ECO:0007669"/>
    <property type="project" value="UniProtKB-KW"/>
</dbReference>
<reference evidence="10 11" key="1">
    <citation type="submission" date="2017-09" db="EMBL/GenBank/DDBJ databases">
        <title>WGS assembly of Aquilegia coerulea Goldsmith.</title>
        <authorList>
            <person name="Hodges S."/>
            <person name="Kramer E."/>
            <person name="Nordborg M."/>
            <person name="Tomkins J."/>
            <person name="Borevitz J."/>
            <person name="Derieg N."/>
            <person name="Yan J."/>
            <person name="Mihaltcheva S."/>
            <person name="Hayes R.D."/>
            <person name="Rokhsar D."/>
        </authorList>
    </citation>
    <scope>NUCLEOTIDE SEQUENCE [LARGE SCALE GENOMIC DNA]</scope>
    <source>
        <strain evidence="11">cv. Goldsmith</strain>
    </source>
</reference>
<dbReference type="EMBL" id="KZ305019">
    <property type="protein sequence ID" value="PIA61779.1"/>
    <property type="molecule type" value="Genomic_DNA"/>
</dbReference>
<comment type="cofactor">
    <cofactor evidence="1">
        <name>a divalent metal cation</name>
        <dbReference type="ChEBI" id="CHEBI:60240"/>
    </cofactor>
</comment>
<protein>
    <recommendedName>
        <fullName evidence="9">DDE Tnp4 domain-containing protein</fullName>
    </recommendedName>
</protein>
<comment type="similarity">
    <text evidence="3">Belongs to the HARBI1 family.</text>
</comment>
<name>A0A2G5F1D0_AQUCA</name>
<keyword evidence="6" id="KW-0378">Hydrolase</keyword>
<feature type="compositionally biased region" description="Basic residues" evidence="8">
    <location>
        <begin position="197"/>
        <end position="210"/>
    </location>
</feature>
<dbReference type="GO" id="GO:0046872">
    <property type="term" value="F:metal ion binding"/>
    <property type="evidence" value="ECO:0007669"/>
    <property type="project" value="UniProtKB-KW"/>
</dbReference>
<dbReference type="OrthoDB" id="1925434at2759"/>
<keyword evidence="5" id="KW-0479">Metal-binding</keyword>
<comment type="subcellular location">
    <subcellularLocation>
        <location evidence="2">Nucleus</location>
    </subcellularLocation>
</comment>
<evidence type="ECO:0000313" key="10">
    <source>
        <dbReference type="EMBL" id="PIA61779.1"/>
    </source>
</evidence>
<dbReference type="InterPro" id="IPR045249">
    <property type="entry name" value="HARBI1-like"/>
</dbReference>
<keyword evidence="7" id="KW-0539">Nucleus</keyword>
<evidence type="ECO:0000256" key="1">
    <source>
        <dbReference type="ARBA" id="ARBA00001968"/>
    </source>
</evidence>
<evidence type="ECO:0000256" key="6">
    <source>
        <dbReference type="ARBA" id="ARBA00022801"/>
    </source>
</evidence>
<evidence type="ECO:0000256" key="7">
    <source>
        <dbReference type="ARBA" id="ARBA00023242"/>
    </source>
</evidence>
<feature type="region of interest" description="Disordered" evidence="8">
    <location>
        <begin position="189"/>
        <end position="210"/>
    </location>
</feature>
<evidence type="ECO:0000259" key="9">
    <source>
        <dbReference type="Pfam" id="PF13359"/>
    </source>
</evidence>
<proteinExistence type="inferred from homology"/>
<accession>A0A2G5F1D0</accession>
<dbReference type="GO" id="GO:0005634">
    <property type="term" value="C:nucleus"/>
    <property type="evidence" value="ECO:0007669"/>
    <property type="project" value="UniProtKB-SubCell"/>
</dbReference>
<keyword evidence="4" id="KW-0540">Nuclease</keyword>
<dbReference type="AlphaFoldDB" id="A0A2G5F1D0"/>
<evidence type="ECO:0000256" key="8">
    <source>
        <dbReference type="SAM" id="MobiDB-lite"/>
    </source>
</evidence>
<keyword evidence="11" id="KW-1185">Reference proteome</keyword>
<dbReference type="PANTHER" id="PTHR22930">
    <property type="match status" value="1"/>
</dbReference>
<evidence type="ECO:0000256" key="4">
    <source>
        <dbReference type="ARBA" id="ARBA00022722"/>
    </source>
</evidence>
<dbReference type="FunCoup" id="A0A2G5F1D0">
    <property type="interactions" value="34"/>
</dbReference>
<dbReference type="PANTHER" id="PTHR22930:SF259">
    <property type="entry name" value="OS08G0106900 PROTEIN"/>
    <property type="match status" value="1"/>
</dbReference>
<evidence type="ECO:0000256" key="3">
    <source>
        <dbReference type="ARBA" id="ARBA00006958"/>
    </source>
</evidence>
<evidence type="ECO:0000313" key="11">
    <source>
        <dbReference type="Proteomes" id="UP000230069"/>
    </source>
</evidence>